<dbReference type="Proteomes" id="UP000885759">
    <property type="component" value="Unassembled WGS sequence"/>
</dbReference>
<evidence type="ECO:0000256" key="10">
    <source>
        <dbReference type="ARBA" id="ARBA00022840"/>
    </source>
</evidence>
<keyword evidence="11" id="KW-0511">Multifunctional enzyme</keyword>
<dbReference type="PANTHER" id="PTHR22749:SF6">
    <property type="entry name" value="RIBOFLAVIN KINASE"/>
    <property type="match status" value="1"/>
</dbReference>
<keyword evidence="5 14" id="KW-0808">Transferase</keyword>
<dbReference type="Gene3D" id="3.40.50.620">
    <property type="entry name" value="HUPs"/>
    <property type="match status" value="1"/>
</dbReference>
<keyword evidence="6 14" id="KW-0548">Nucleotidyltransferase</keyword>
<dbReference type="AlphaFoldDB" id="A0A7C4ZGY1"/>
<gene>
    <name evidence="16" type="primary">ribF</name>
    <name evidence="16" type="ORF">ENK37_07590</name>
</gene>
<evidence type="ECO:0000256" key="11">
    <source>
        <dbReference type="ARBA" id="ARBA00023268"/>
    </source>
</evidence>
<keyword evidence="7 14" id="KW-0547">Nucleotide-binding</keyword>
<dbReference type="SMART" id="SM00904">
    <property type="entry name" value="Flavokinase"/>
    <property type="match status" value="1"/>
</dbReference>
<comment type="catalytic activity">
    <reaction evidence="13 14">
        <text>FMN + ATP + H(+) = FAD + diphosphate</text>
        <dbReference type="Rhea" id="RHEA:17237"/>
        <dbReference type="ChEBI" id="CHEBI:15378"/>
        <dbReference type="ChEBI" id="CHEBI:30616"/>
        <dbReference type="ChEBI" id="CHEBI:33019"/>
        <dbReference type="ChEBI" id="CHEBI:57692"/>
        <dbReference type="ChEBI" id="CHEBI:58210"/>
        <dbReference type="EC" id="2.7.7.2"/>
    </reaction>
</comment>
<evidence type="ECO:0000256" key="4">
    <source>
        <dbReference type="ARBA" id="ARBA00022643"/>
    </source>
</evidence>
<sequence>MIAAELAEVPPGPKVVAVGSFDGVHLGHQALLARARREAESAGWPLLVYTFDPPSKVFVRGVGMLSTLSEKLDLLRNQGVDATLAVPFDEAFAARPKEAFLEDLARLEARRIVVGEDFAFGRGRAGGPDDLEAVAPTLKAPLLDLGGAPVKSTRIRELLEAGDVEAARHLLGRPYSARGLVRKGDRVGHEIGFPTANVEPAPSKVLPRGVFVAEAETGGRRYPALVNVGTRPTLGGGGLRMEVHLLGFSGDLYGHELQVVFLKRLRGERAFPDLEALREQIARDLEEARRFLNL</sequence>
<dbReference type="PANTHER" id="PTHR22749">
    <property type="entry name" value="RIBOFLAVIN KINASE/FMN ADENYLYLTRANSFERASE"/>
    <property type="match status" value="1"/>
</dbReference>
<dbReference type="InterPro" id="IPR002606">
    <property type="entry name" value="Riboflavin_kinase_bac"/>
</dbReference>
<dbReference type="PIRSF" id="PIRSF004491">
    <property type="entry name" value="FAD_Synth"/>
    <property type="match status" value="1"/>
</dbReference>
<comment type="similarity">
    <text evidence="14">Belongs to the ribF family.</text>
</comment>
<dbReference type="InterPro" id="IPR023465">
    <property type="entry name" value="Riboflavin_kinase_dom_sf"/>
</dbReference>
<dbReference type="SUPFAM" id="SSF82114">
    <property type="entry name" value="Riboflavin kinase-like"/>
    <property type="match status" value="1"/>
</dbReference>
<accession>A0A7C4ZGY1</accession>
<keyword evidence="8 14" id="KW-0418">Kinase</keyword>
<dbReference type="Gene3D" id="2.40.30.30">
    <property type="entry name" value="Riboflavin kinase-like"/>
    <property type="match status" value="1"/>
</dbReference>
<name>A0A7C4ZGY1_9DEIN</name>
<dbReference type="GO" id="GO:0009398">
    <property type="term" value="P:FMN biosynthetic process"/>
    <property type="evidence" value="ECO:0007669"/>
    <property type="project" value="UniProtKB-UniRule"/>
</dbReference>
<evidence type="ECO:0000256" key="1">
    <source>
        <dbReference type="ARBA" id="ARBA00004726"/>
    </source>
</evidence>
<dbReference type="InterPro" id="IPR015865">
    <property type="entry name" value="Riboflavin_kinase_bac/euk"/>
</dbReference>
<evidence type="ECO:0000259" key="15">
    <source>
        <dbReference type="SMART" id="SM00904"/>
    </source>
</evidence>
<dbReference type="InterPro" id="IPR023468">
    <property type="entry name" value="Riboflavin_kinase"/>
</dbReference>
<evidence type="ECO:0000256" key="5">
    <source>
        <dbReference type="ARBA" id="ARBA00022679"/>
    </source>
</evidence>
<organism evidence="16">
    <name type="scientific">Oceanithermus profundus</name>
    <dbReference type="NCBI Taxonomy" id="187137"/>
    <lineage>
        <taxon>Bacteria</taxon>
        <taxon>Thermotogati</taxon>
        <taxon>Deinococcota</taxon>
        <taxon>Deinococci</taxon>
        <taxon>Thermales</taxon>
        <taxon>Thermaceae</taxon>
        <taxon>Oceanithermus</taxon>
    </lineage>
</organism>
<proteinExistence type="inferred from homology"/>
<evidence type="ECO:0000256" key="13">
    <source>
        <dbReference type="ARBA" id="ARBA00049494"/>
    </source>
</evidence>
<dbReference type="InterPro" id="IPR004821">
    <property type="entry name" value="Cyt_trans-like"/>
</dbReference>
<reference evidence="16" key="1">
    <citation type="journal article" date="2020" name="mSystems">
        <title>Genome- and Community-Level Interaction Insights into Carbon Utilization and Element Cycling Functions of Hydrothermarchaeota in Hydrothermal Sediment.</title>
        <authorList>
            <person name="Zhou Z."/>
            <person name="Liu Y."/>
            <person name="Xu W."/>
            <person name="Pan J."/>
            <person name="Luo Z.H."/>
            <person name="Li M."/>
        </authorList>
    </citation>
    <scope>NUCLEOTIDE SEQUENCE [LARGE SCALE GENOMIC DNA]</scope>
    <source>
        <strain evidence="16">HyVt-570</strain>
    </source>
</reference>
<evidence type="ECO:0000256" key="3">
    <source>
        <dbReference type="ARBA" id="ARBA00022630"/>
    </source>
</evidence>
<dbReference type="GO" id="GO:0009231">
    <property type="term" value="P:riboflavin biosynthetic process"/>
    <property type="evidence" value="ECO:0007669"/>
    <property type="project" value="InterPro"/>
</dbReference>
<evidence type="ECO:0000256" key="12">
    <source>
        <dbReference type="ARBA" id="ARBA00047880"/>
    </source>
</evidence>
<dbReference type="Pfam" id="PF06574">
    <property type="entry name" value="FAD_syn"/>
    <property type="match status" value="1"/>
</dbReference>
<dbReference type="UniPathway" id="UPA00277">
    <property type="reaction ID" value="UER00407"/>
</dbReference>
<dbReference type="GO" id="GO:0008531">
    <property type="term" value="F:riboflavin kinase activity"/>
    <property type="evidence" value="ECO:0007669"/>
    <property type="project" value="UniProtKB-UniRule"/>
</dbReference>
<evidence type="ECO:0000313" key="16">
    <source>
        <dbReference type="EMBL" id="HGY09898.1"/>
    </source>
</evidence>
<dbReference type="NCBIfam" id="TIGR00125">
    <property type="entry name" value="cyt_tran_rel"/>
    <property type="match status" value="1"/>
</dbReference>
<dbReference type="EC" id="2.7.1.26" evidence="14"/>
<comment type="pathway">
    <text evidence="1 14">Cofactor biosynthesis; FAD biosynthesis; FAD from FMN: step 1/1.</text>
</comment>
<dbReference type="EMBL" id="DRPZ01000196">
    <property type="protein sequence ID" value="HGY09898.1"/>
    <property type="molecule type" value="Genomic_DNA"/>
</dbReference>
<evidence type="ECO:0000256" key="9">
    <source>
        <dbReference type="ARBA" id="ARBA00022827"/>
    </source>
</evidence>
<evidence type="ECO:0000256" key="8">
    <source>
        <dbReference type="ARBA" id="ARBA00022777"/>
    </source>
</evidence>
<dbReference type="EC" id="2.7.7.2" evidence="14"/>
<keyword evidence="9 14" id="KW-0274">FAD</keyword>
<feature type="domain" description="Riboflavin kinase" evidence="15">
    <location>
        <begin position="170"/>
        <end position="293"/>
    </location>
</feature>
<protein>
    <recommendedName>
        <fullName evidence="14">Riboflavin biosynthesis protein</fullName>
    </recommendedName>
    <domain>
        <recommendedName>
            <fullName evidence="14">Riboflavin kinase</fullName>
            <ecNumber evidence="14">2.7.1.26</ecNumber>
        </recommendedName>
        <alternativeName>
            <fullName evidence="14">Flavokinase</fullName>
        </alternativeName>
    </domain>
    <domain>
        <recommendedName>
            <fullName evidence="14">FMN adenylyltransferase</fullName>
            <ecNumber evidence="14">2.7.7.2</ecNumber>
        </recommendedName>
        <alternativeName>
            <fullName evidence="14">FAD pyrophosphorylase</fullName>
        </alternativeName>
        <alternativeName>
            <fullName evidence="14">FAD synthase</fullName>
        </alternativeName>
    </domain>
</protein>
<dbReference type="SUPFAM" id="SSF52374">
    <property type="entry name" value="Nucleotidylyl transferase"/>
    <property type="match status" value="1"/>
</dbReference>
<dbReference type="GO" id="GO:0005524">
    <property type="term" value="F:ATP binding"/>
    <property type="evidence" value="ECO:0007669"/>
    <property type="project" value="UniProtKB-UniRule"/>
</dbReference>
<dbReference type="GO" id="GO:0003919">
    <property type="term" value="F:FMN adenylyltransferase activity"/>
    <property type="evidence" value="ECO:0007669"/>
    <property type="project" value="UniProtKB-UniRule"/>
</dbReference>
<keyword evidence="10 14" id="KW-0067">ATP-binding</keyword>
<keyword evidence="4 14" id="KW-0288">FMN</keyword>
<dbReference type="InterPro" id="IPR014729">
    <property type="entry name" value="Rossmann-like_a/b/a_fold"/>
</dbReference>
<evidence type="ECO:0000256" key="6">
    <source>
        <dbReference type="ARBA" id="ARBA00022695"/>
    </source>
</evidence>
<dbReference type="CDD" id="cd02064">
    <property type="entry name" value="FAD_synthetase_N"/>
    <property type="match status" value="1"/>
</dbReference>
<dbReference type="UniPathway" id="UPA00276">
    <property type="reaction ID" value="UER00406"/>
</dbReference>
<dbReference type="Pfam" id="PF01687">
    <property type="entry name" value="Flavokinase"/>
    <property type="match status" value="1"/>
</dbReference>
<evidence type="ECO:0000256" key="7">
    <source>
        <dbReference type="ARBA" id="ARBA00022741"/>
    </source>
</evidence>
<comment type="catalytic activity">
    <reaction evidence="12 14">
        <text>riboflavin + ATP = FMN + ADP + H(+)</text>
        <dbReference type="Rhea" id="RHEA:14357"/>
        <dbReference type="ChEBI" id="CHEBI:15378"/>
        <dbReference type="ChEBI" id="CHEBI:30616"/>
        <dbReference type="ChEBI" id="CHEBI:57986"/>
        <dbReference type="ChEBI" id="CHEBI:58210"/>
        <dbReference type="ChEBI" id="CHEBI:456216"/>
        <dbReference type="EC" id="2.7.1.26"/>
    </reaction>
</comment>
<dbReference type="GO" id="GO:0006747">
    <property type="term" value="P:FAD biosynthetic process"/>
    <property type="evidence" value="ECO:0007669"/>
    <property type="project" value="UniProtKB-UniRule"/>
</dbReference>
<keyword evidence="3 14" id="KW-0285">Flavoprotein</keyword>
<evidence type="ECO:0000256" key="14">
    <source>
        <dbReference type="PIRNR" id="PIRNR004491"/>
    </source>
</evidence>
<dbReference type="InterPro" id="IPR015864">
    <property type="entry name" value="FAD_synthase"/>
</dbReference>
<evidence type="ECO:0000256" key="2">
    <source>
        <dbReference type="ARBA" id="ARBA00005201"/>
    </source>
</evidence>
<comment type="caution">
    <text evidence="16">The sequence shown here is derived from an EMBL/GenBank/DDBJ whole genome shotgun (WGS) entry which is preliminary data.</text>
</comment>
<comment type="pathway">
    <text evidence="2 14">Cofactor biosynthesis; FMN biosynthesis; FMN from riboflavin (ATP route): step 1/1.</text>
</comment>
<dbReference type="NCBIfam" id="TIGR00083">
    <property type="entry name" value="ribF"/>
    <property type="match status" value="1"/>
</dbReference>